<dbReference type="Pfam" id="PF17761">
    <property type="entry name" value="DUF1016_N"/>
    <property type="match status" value="1"/>
</dbReference>
<comment type="caution">
    <text evidence="3">The sequence shown here is derived from an EMBL/GenBank/DDBJ whole genome shotgun (WGS) entry which is preliminary data.</text>
</comment>
<dbReference type="InterPro" id="IPR009362">
    <property type="entry name" value="YhcG_C"/>
</dbReference>
<evidence type="ECO:0000259" key="1">
    <source>
        <dbReference type="Pfam" id="PF06250"/>
    </source>
</evidence>
<dbReference type="InterPro" id="IPR011856">
    <property type="entry name" value="tRNA_endonuc-like_dom_sf"/>
</dbReference>
<dbReference type="STRING" id="31965.AWH51_03830"/>
<dbReference type="InterPro" id="IPR053148">
    <property type="entry name" value="PD-DEXK-like_domain"/>
</dbReference>
<feature type="domain" description="YhcG PDDEXK nuclease" evidence="1">
    <location>
        <begin position="177"/>
        <end position="320"/>
    </location>
</feature>
<dbReference type="EMBL" id="LQXA01000008">
    <property type="protein sequence ID" value="KZC96286.1"/>
    <property type="molecule type" value="Genomic_DNA"/>
</dbReference>
<sequence length="346" mass="38981">MDLHSTPTPTPPYEDVLAELKGRVHAARHAAQRRVNTELVILYWRIGATLARQSDEQAWGSGVISRLAADLRAEFPEMKGFSPRNLIYMRSFARAWPDPAIAQRPVAQLPWGHVTVLLSRVDAQADRDWYASRSVSHGWSRNVLEHHIRTRLHERSASAPTNFDRALDAEQSDLARQLTKDPYVLDFLAVDGDAAERELERALVDRIIDTLRELGEGFSFVGRQVHFDVDGDDFFVDLLFFHVEQLRYVVIELKTGRFRPEQLGQLGFYVALVDDRLRRAHHADTVGLLLVAGKTDAVVRYSLAGQRAPVAVSSYDLLPEAERAALPSEAVLARAVRDPREPRTPG</sequence>
<accession>A0A154V4H9</accession>
<dbReference type="AlphaFoldDB" id="A0A154V4H9"/>
<dbReference type="PANTHER" id="PTHR30547:SF0">
    <property type="entry name" value="BLR8175 PROTEIN"/>
    <property type="match status" value="1"/>
</dbReference>
<dbReference type="OrthoDB" id="9801263at2"/>
<organism evidence="3 4">
    <name type="scientific">Clavibacter tessellarius</name>
    <dbReference type="NCBI Taxonomy" id="31965"/>
    <lineage>
        <taxon>Bacteria</taxon>
        <taxon>Bacillati</taxon>
        <taxon>Actinomycetota</taxon>
        <taxon>Actinomycetes</taxon>
        <taxon>Micrococcales</taxon>
        <taxon>Microbacteriaceae</taxon>
        <taxon>Clavibacter</taxon>
    </lineage>
</organism>
<evidence type="ECO:0008006" key="5">
    <source>
        <dbReference type="Google" id="ProtNLM"/>
    </source>
</evidence>
<dbReference type="Gene3D" id="3.40.1350.10">
    <property type="match status" value="1"/>
</dbReference>
<dbReference type="InterPro" id="IPR041527">
    <property type="entry name" value="YhcG_N"/>
</dbReference>
<dbReference type="Proteomes" id="UP000076218">
    <property type="component" value="Unassembled WGS sequence"/>
</dbReference>
<evidence type="ECO:0000313" key="4">
    <source>
        <dbReference type="Proteomes" id="UP000076218"/>
    </source>
</evidence>
<dbReference type="Pfam" id="PF06250">
    <property type="entry name" value="YhcG_C"/>
    <property type="match status" value="1"/>
</dbReference>
<gene>
    <name evidence="3" type="ORF">AWH51_03830</name>
</gene>
<dbReference type="GO" id="GO:0003676">
    <property type="term" value="F:nucleic acid binding"/>
    <property type="evidence" value="ECO:0007669"/>
    <property type="project" value="InterPro"/>
</dbReference>
<name>A0A154V4H9_9MICO</name>
<dbReference type="RefSeq" id="WP_063070449.1">
    <property type="nucleotide sequence ID" value="NZ_LQXA01000008.1"/>
</dbReference>
<protein>
    <recommendedName>
        <fullName evidence="5">DUF1016 domain-containing protein</fullName>
    </recommendedName>
</protein>
<evidence type="ECO:0000313" key="3">
    <source>
        <dbReference type="EMBL" id="KZC96286.1"/>
    </source>
</evidence>
<proteinExistence type="predicted"/>
<dbReference type="PANTHER" id="PTHR30547">
    <property type="entry name" value="UNCHARACTERIZED PROTEIN YHCG-RELATED"/>
    <property type="match status" value="1"/>
</dbReference>
<feature type="domain" description="YhcG N-terminal" evidence="2">
    <location>
        <begin position="20"/>
        <end position="155"/>
    </location>
</feature>
<evidence type="ECO:0000259" key="2">
    <source>
        <dbReference type="Pfam" id="PF17761"/>
    </source>
</evidence>
<reference evidence="3 4" key="1">
    <citation type="submission" date="2016-01" db="EMBL/GenBank/DDBJ databases">
        <title>Draft genome sequence of Clavibacter michiganensis subsp. tessellarius DOAB 609.</title>
        <authorList>
            <person name="Tambong J.T."/>
        </authorList>
    </citation>
    <scope>NUCLEOTIDE SEQUENCE [LARGE SCALE GENOMIC DNA]</scope>
    <source>
        <strain evidence="3 4">DOAB 609</strain>
    </source>
</reference>